<dbReference type="GO" id="GO:0005524">
    <property type="term" value="F:ATP binding"/>
    <property type="evidence" value="ECO:0007669"/>
    <property type="project" value="UniProtKB-KW"/>
</dbReference>
<dbReference type="CDD" id="cd03215">
    <property type="entry name" value="ABC_Carb_Monos_II"/>
    <property type="match status" value="1"/>
</dbReference>
<keyword evidence="6" id="KW-0067">ATP-binding</keyword>
<dbReference type="PANTHER" id="PTHR43790:SF1">
    <property type="entry name" value="XYLOSE IMPORT ATP-BINDING PROTEIN XYLG"/>
    <property type="match status" value="1"/>
</dbReference>
<dbReference type="Gene3D" id="3.40.50.2300">
    <property type="match status" value="2"/>
</dbReference>
<name>A0A1B0FCM7_GLOMM</name>
<dbReference type="InterPro" id="IPR017871">
    <property type="entry name" value="ABC_transporter-like_CS"/>
</dbReference>
<keyword evidence="8" id="KW-0472">Membrane</keyword>
<evidence type="ECO:0000256" key="6">
    <source>
        <dbReference type="ARBA" id="ARBA00022840"/>
    </source>
</evidence>
<evidence type="ECO:0000256" key="8">
    <source>
        <dbReference type="ARBA" id="ARBA00023136"/>
    </source>
</evidence>
<dbReference type="Pfam" id="PF13407">
    <property type="entry name" value="Peripla_BP_4"/>
    <property type="match status" value="1"/>
</dbReference>
<dbReference type="Gene3D" id="3.40.50.300">
    <property type="entry name" value="P-loop containing nucleotide triphosphate hydrolases"/>
    <property type="match status" value="2"/>
</dbReference>
<keyword evidence="1" id="KW-0813">Transport</keyword>
<dbReference type="SMART" id="SM00382">
    <property type="entry name" value="AAA"/>
    <property type="match status" value="2"/>
</dbReference>
<evidence type="ECO:0000259" key="9">
    <source>
        <dbReference type="PROSITE" id="PS50893"/>
    </source>
</evidence>
<keyword evidence="4" id="KW-0677">Repeat</keyword>
<dbReference type="Proteomes" id="UP000092444">
    <property type="component" value="Unassembled WGS sequence"/>
</dbReference>
<dbReference type="SUPFAM" id="SSF53822">
    <property type="entry name" value="Periplasmic binding protein-like I"/>
    <property type="match status" value="1"/>
</dbReference>
<protein>
    <recommendedName>
        <fullName evidence="9">ABC transporter domain-containing protein</fullName>
    </recommendedName>
</protein>
<dbReference type="GO" id="GO:0016887">
    <property type="term" value="F:ATP hydrolysis activity"/>
    <property type="evidence" value="ECO:0007669"/>
    <property type="project" value="InterPro"/>
</dbReference>
<dbReference type="VEuPathDB" id="VectorBase:GMOY001318"/>
<keyword evidence="7" id="KW-1278">Translocase</keyword>
<dbReference type="EMBL" id="CCAG010015912">
    <property type="status" value="NOT_ANNOTATED_CDS"/>
    <property type="molecule type" value="Genomic_DNA"/>
</dbReference>
<evidence type="ECO:0000313" key="10">
    <source>
        <dbReference type="EnsemblMetazoa" id="GMOY001318-PA"/>
    </source>
</evidence>
<evidence type="ECO:0000256" key="1">
    <source>
        <dbReference type="ARBA" id="ARBA00022448"/>
    </source>
</evidence>
<evidence type="ECO:0000313" key="11">
    <source>
        <dbReference type="Proteomes" id="UP000092444"/>
    </source>
</evidence>
<evidence type="ECO:0000256" key="5">
    <source>
        <dbReference type="ARBA" id="ARBA00022741"/>
    </source>
</evidence>
<feature type="domain" description="ABC transporter" evidence="9">
    <location>
        <begin position="295"/>
        <end position="531"/>
    </location>
</feature>
<sequence>MAITSCAVPVLADDAAAEGGKIGISMPTQSLERWNRDGSYLEEQFKAAGFDVELTYSDNETDRQLSMVKQLNTVMDEAADAGIPVIAYDRLIKSDAVSYYISFDNYTVGTLQGQYVIDTLDLDNAGDKTYNIEFTAGDPADNNAGYFFNGAYDTLKPYLDAGTLNVVSGQTDFDSVATAAWDTQTALERMQNILASYYADGTQLDVALCSNDSTALGVTQAIESDYAGKNDVLITGQDGDEANLANIVDGKQSMTVYKAVANEAVVTLDLAEAMLKGDTIDDSLITNSKWDFDCAYDTESYETSEGHKCPSFLLVPTVRGEIHALIGENGAGKSTLMNVLSGQYPYGSYTGTVTYEGEECKFKNLNDSEAKGIVIIHQELALIPLLSIGENMFLGNEIKNKRGSIDWDRTYSEAEKHMAQVGLHESAQTLIKDIGTGKQQLVEIAKAFSKKVKLLILDEPTSSLNDEDAKMLLDLLMEFKKNGLTSIIITHKLNEIIYCADRCTIIRDGTTIETLTKGVDDLSEDRIIKGMVGRSMDDRYPSRKHKVSNEVMLEVKNWTVHHPLYPEKIVDDSISCKVHKGEVVGFSGLQGAGRTEFAMSVFGKSYGSNISGELYIKGEKVNLKNPQEAIRHGLSYVTEDRKTNGLILGESIRFNTTLARLSKVCEKGIINTDMEVHMADEMTKEMGTKTPSNEQKIGNLSGGNQQKALLGKWMFTEPDILILDEPTRGIDVGAKYDIYCLINKMVEEGKSVIMISSEMPELLAPFIGDECIVQIVYRGHAGGLCTWPRGIDTSGTQHDPAAYRTVQYGT</sequence>
<proteinExistence type="predicted"/>
<dbReference type="SUPFAM" id="SSF52540">
    <property type="entry name" value="P-loop containing nucleoside triphosphate hydrolases"/>
    <property type="match status" value="2"/>
</dbReference>
<dbReference type="PROSITE" id="PS00211">
    <property type="entry name" value="ABC_TRANSPORTER_1"/>
    <property type="match status" value="1"/>
</dbReference>
<dbReference type="InterPro" id="IPR003593">
    <property type="entry name" value="AAA+_ATPase"/>
</dbReference>
<dbReference type="AlphaFoldDB" id="A0A1B0FCM7"/>
<dbReference type="EMBL" id="CCAG010015913">
    <property type="status" value="NOT_ANNOTATED_CDS"/>
    <property type="molecule type" value="Genomic_DNA"/>
</dbReference>
<dbReference type="PANTHER" id="PTHR43790">
    <property type="entry name" value="CARBOHYDRATE TRANSPORT ATP-BINDING PROTEIN MG119-RELATED"/>
    <property type="match status" value="1"/>
</dbReference>
<dbReference type="CDD" id="cd03216">
    <property type="entry name" value="ABC_Carb_Monos_I"/>
    <property type="match status" value="1"/>
</dbReference>
<keyword evidence="2" id="KW-1003">Cell membrane</keyword>
<evidence type="ECO:0000256" key="2">
    <source>
        <dbReference type="ARBA" id="ARBA00022475"/>
    </source>
</evidence>
<keyword evidence="3" id="KW-0762">Sugar transport</keyword>
<keyword evidence="11" id="KW-1185">Reference proteome</keyword>
<dbReference type="CDD" id="cd19994">
    <property type="entry name" value="PBP1_ChvE"/>
    <property type="match status" value="1"/>
</dbReference>
<organism evidence="10 11">
    <name type="scientific">Glossina morsitans morsitans</name>
    <name type="common">Savannah tsetse fly</name>
    <dbReference type="NCBI Taxonomy" id="37546"/>
    <lineage>
        <taxon>Eukaryota</taxon>
        <taxon>Metazoa</taxon>
        <taxon>Ecdysozoa</taxon>
        <taxon>Arthropoda</taxon>
        <taxon>Hexapoda</taxon>
        <taxon>Insecta</taxon>
        <taxon>Pterygota</taxon>
        <taxon>Neoptera</taxon>
        <taxon>Endopterygota</taxon>
        <taxon>Diptera</taxon>
        <taxon>Brachycera</taxon>
        <taxon>Muscomorpha</taxon>
        <taxon>Hippoboscoidea</taxon>
        <taxon>Glossinidae</taxon>
        <taxon>Glossina</taxon>
    </lineage>
</organism>
<accession>A0A1B0FCM7</accession>
<dbReference type="InterPro" id="IPR003439">
    <property type="entry name" value="ABC_transporter-like_ATP-bd"/>
</dbReference>
<dbReference type="EnsemblMetazoa" id="GMOY001318-RA">
    <property type="protein sequence ID" value="GMOY001318-PA"/>
    <property type="gene ID" value="GMOY001318"/>
</dbReference>
<keyword evidence="5" id="KW-0547">Nucleotide-binding</keyword>
<reference evidence="10" key="1">
    <citation type="submission" date="2020-05" db="UniProtKB">
        <authorList>
            <consortium name="EnsemblMetazoa"/>
        </authorList>
    </citation>
    <scope>IDENTIFICATION</scope>
    <source>
        <strain evidence="10">Yale</strain>
    </source>
</reference>
<dbReference type="InterPro" id="IPR028082">
    <property type="entry name" value="Peripla_BP_I"/>
</dbReference>
<evidence type="ECO:0000256" key="4">
    <source>
        <dbReference type="ARBA" id="ARBA00022737"/>
    </source>
</evidence>
<dbReference type="InterPro" id="IPR025997">
    <property type="entry name" value="SBP_2_dom"/>
</dbReference>
<evidence type="ECO:0000256" key="7">
    <source>
        <dbReference type="ARBA" id="ARBA00022967"/>
    </source>
</evidence>
<dbReference type="STRING" id="37546.A0A1B0FCM7"/>
<feature type="domain" description="ABC transporter" evidence="9">
    <location>
        <begin position="553"/>
        <end position="803"/>
    </location>
</feature>
<dbReference type="Pfam" id="PF00005">
    <property type="entry name" value="ABC_tran"/>
    <property type="match status" value="2"/>
</dbReference>
<dbReference type="InterPro" id="IPR027417">
    <property type="entry name" value="P-loop_NTPase"/>
</dbReference>
<dbReference type="InterPro" id="IPR050107">
    <property type="entry name" value="ABC_carbohydrate_import_ATPase"/>
</dbReference>
<evidence type="ECO:0000256" key="3">
    <source>
        <dbReference type="ARBA" id="ARBA00022597"/>
    </source>
</evidence>
<dbReference type="EMBL" id="CCAG010015914">
    <property type="status" value="NOT_ANNOTATED_CDS"/>
    <property type="molecule type" value="Genomic_DNA"/>
</dbReference>
<dbReference type="PROSITE" id="PS50893">
    <property type="entry name" value="ABC_TRANSPORTER_2"/>
    <property type="match status" value="2"/>
</dbReference>